<proteinExistence type="predicted"/>
<comment type="caution">
    <text evidence="2">The sequence shown here is derived from an EMBL/GenBank/DDBJ whole genome shotgun (WGS) entry which is preliminary data.</text>
</comment>
<dbReference type="RefSeq" id="WP_147084886.1">
    <property type="nucleotide sequence ID" value="NZ_VORN01000001.1"/>
</dbReference>
<dbReference type="Gene3D" id="2.160.20.120">
    <property type="match status" value="1"/>
</dbReference>
<dbReference type="EMBL" id="VORO01000002">
    <property type="protein sequence ID" value="TXD90784.1"/>
    <property type="molecule type" value="Genomic_DNA"/>
</dbReference>
<name>A0A5C6ZN70_9FLAO</name>
<dbReference type="AlphaFoldDB" id="A0A5C6ZN70"/>
<feature type="domain" description="Putative auto-transporter adhesin head GIN" evidence="1">
    <location>
        <begin position="40"/>
        <end position="233"/>
    </location>
</feature>
<evidence type="ECO:0000313" key="2">
    <source>
        <dbReference type="EMBL" id="TXD90784.1"/>
    </source>
</evidence>
<evidence type="ECO:0000313" key="3">
    <source>
        <dbReference type="Proteomes" id="UP000321578"/>
    </source>
</evidence>
<dbReference type="InterPro" id="IPR021255">
    <property type="entry name" value="DUF2807"/>
</dbReference>
<dbReference type="Pfam" id="PF10988">
    <property type="entry name" value="DUF2807"/>
    <property type="match status" value="1"/>
</dbReference>
<accession>A0A5C6ZN70</accession>
<dbReference type="OrthoDB" id="1466971at2"/>
<gene>
    <name evidence="2" type="ORF">ESY86_02145</name>
</gene>
<sequence>MRNFFYLLMPIFLLSCNGENVPNCFQNAGDLIQKEFAVEPFTQITVFERIELIITQAPEQKVTVETGEYLMNDIEVKVENGRLKLYNNNACNITRDYGLTKIFVSVPNLTEIRNSSGLAVRNEGVLNFDRLALISEDANGEDTFHTDGDFRLEVNCIDFSVVVNNLSSCYISGQTTNATIGFFSGDARFEGRNFIAQNVTIFQRSSNDMIINAQQSLKGEIRSTGDVILVNTPPIVAVEQFYTGKLIYEN</sequence>
<keyword evidence="3" id="KW-1185">Reference proteome</keyword>
<organism evidence="2 3">
    <name type="scientific">Subsaximicrobium wynnwilliamsii</name>
    <dbReference type="NCBI Taxonomy" id="291179"/>
    <lineage>
        <taxon>Bacteria</taxon>
        <taxon>Pseudomonadati</taxon>
        <taxon>Bacteroidota</taxon>
        <taxon>Flavobacteriia</taxon>
        <taxon>Flavobacteriales</taxon>
        <taxon>Flavobacteriaceae</taxon>
        <taxon>Subsaximicrobium</taxon>
    </lineage>
</organism>
<dbReference type="PROSITE" id="PS51257">
    <property type="entry name" value="PROKAR_LIPOPROTEIN"/>
    <property type="match status" value="1"/>
</dbReference>
<evidence type="ECO:0000259" key="1">
    <source>
        <dbReference type="Pfam" id="PF10988"/>
    </source>
</evidence>
<protein>
    <submittedName>
        <fullName evidence="2">DUF2807 domain-containing protein</fullName>
    </submittedName>
</protein>
<reference evidence="2 3" key="1">
    <citation type="submission" date="2019-08" db="EMBL/GenBank/DDBJ databases">
        <title>Genomes of Subsaximicrobium wynnwilliamsii strains.</title>
        <authorList>
            <person name="Bowman J.P."/>
        </authorList>
    </citation>
    <scope>NUCLEOTIDE SEQUENCE [LARGE SCALE GENOMIC DNA]</scope>
    <source>
        <strain evidence="2 3">2-80-2</strain>
    </source>
</reference>
<dbReference type="Proteomes" id="UP000321578">
    <property type="component" value="Unassembled WGS sequence"/>
</dbReference>